<proteinExistence type="predicted"/>
<keyword evidence="2" id="KW-0812">Transmembrane</keyword>
<keyword evidence="2" id="KW-1133">Transmembrane helix</keyword>
<evidence type="ECO:0000313" key="4">
    <source>
        <dbReference type="Proteomes" id="UP001285441"/>
    </source>
</evidence>
<keyword evidence="4" id="KW-1185">Reference proteome</keyword>
<protein>
    <submittedName>
        <fullName evidence="3">Uncharacterized protein</fullName>
    </submittedName>
</protein>
<evidence type="ECO:0000256" key="1">
    <source>
        <dbReference type="SAM" id="MobiDB-lite"/>
    </source>
</evidence>
<evidence type="ECO:0000256" key="2">
    <source>
        <dbReference type="SAM" id="Phobius"/>
    </source>
</evidence>
<comment type="caution">
    <text evidence="3">The sequence shown here is derived from an EMBL/GenBank/DDBJ whole genome shotgun (WGS) entry which is preliminary data.</text>
</comment>
<feature type="transmembrane region" description="Helical" evidence="2">
    <location>
        <begin position="91"/>
        <end position="114"/>
    </location>
</feature>
<accession>A0AAE0NRB2</accession>
<dbReference type="PANTHER" id="PTHR35394:SF5">
    <property type="entry name" value="DUF3176 DOMAIN-CONTAINING PROTEIN"/>
    <property type="match status" value="1"/>
</dbReference>
<dbReference type="PANTHER" id="PTHR35394">
    <property type="entry name" value="DUF3176 DOMAIN-CONTAINING PROTEIN"/>
    <property type="match status" value="1"/>
</dbReference>
<dbReference type="EMBL" id="JAULSW010000004">
    <property type="protein sequence ID" value="KAK3386084.1"/>
    <property type="molecule type" value="Genomic_DNA"/>
</dbReference>
<feature type="transmembrane region" description="Helical" evidence="2">
    <location>
        <begin position="135"/>
        <end position="163"/>
    </location>
</feature>
<name>A0AAE0NRB2_9PEZI</name>
<evidence type="ECO:0000313" key="3">
    <source>
        <dbReference type="EMBL" id="KAK3386084.1"/>
    </source>
</evidence>
<feature type="region of interest" description="Disordered" evidence="1">
    <location>
        <begin position="584"/>
        <end position="605"/>
    </location>
</feature>
<feature type="transmembrane region" description="Helical" evidence="2">
    <location>
        <begin position="533"/>
        <end position="555"/>
    </location>
</feature>
<feature type="transmembrane region" description="Helical" evidence="2">
    <location>
        <begin position="47"/>
        <end position="71"/>
    </location>
</feature>
<dbReference type="Proteomes" id="UP001285441">
    <property type="component" value="Unassembled WGS sequence"/>
</dbReference>
<dbReference type="Pfam" id="PF11374">
    <property type="entry name" value="DUF3176"/>
    <property type="match status" value="1"/>
</dbReference>
<reference evidence="3" key="1">
    <citation type="journal article" date="2023" name="Mol. Phylogenet. Evol.">
        <title>Genome-scale phylogeny and comparative genomics of the fungal order Sordariales.</title>
        <authorList>
            <person name="Hensen N."/>
            <person name="Bonometti L."/>
            <person name="Westerberg I."/>
            <person name="Brannstrom I.O."/>
            <person name="Guillou S."/>
            <person name="Cros-Aarteil S."/>
            <person name="Calhoun S."/>
            <person name="Haridas S."/>
            <person name="Kuo A."/>
            <person name="Mondo S."/>
            <person name="Pangilinan J."/>
            <person name="Riley R."/>
            <person name="LaButti K."/>
            <person name="Andreopoulos B."/>
            <person name="Lipzen A."/>
            <person name="Chen C."/>
            <person name="Yan M."/>
            <person name="Daum C."/>
            <person name="Ng V."/>
            <person name="Clum A."/>
            <person name="Steindorff A."/>
            <person name="Ohm R.A."/>
            <person name="Martin F."/>
            <person name="Silar P."/>
            <person name="Natvig D.O."/>
            <person name="Lalanne C."/>
            <person name="Gautier V."/>
            <person name="Ament-Velasquez S.L."/>
            <person name="Kruys A."/>
            <person name="Hutchinson M.I."/>
            <person name="Powell A.J."/>
            <person name="Barry K."/>
            <person name="Miller A.N."/>
            <person name="Grigoriev I.V."/>
            <person name="Debuchy R."/>
            <person name="Gladieux P."/>
            <person name="Hiltunen Thoren M."/>
            <person name="Johannesson H."/>
        </authorList>
    </citation>
    <scope>NUCLEOTIDE SEQUENCE</scope>
    <source>
        <strain evidence="3">CBS 232.78</strain>
    </source>
</reference>
<keyword evidence="2" id="KW-0472">Membrane</keyword>
<dbReference type="AlphaFoldDB" id="A0AAE0NRB2"/>
<feature type="compositionally biased region" description="Low complexity" evidence="1">
    <location>
        <begin position="584"/>
        <end position="595"/>
    </location>
</feature>
<organism evidence="3 4">
    <name type="scientific">Podospora didyma</name>
    <dbReference type="NCBI Taxonomy" id="330526"/>
    <lineage>
        <taxon>Eukaryota</taxon>
        <taxon>Fungi</taxon>
        <taxon>Dikarya</taxon>
        <taxon>Ascomycota</taxon>
        <taxon>Pezizomycotina</taxon>
        <taxon>Sordariomycetes</taxon>
        <taxon>Sordariomycetidae</taxon>
        <taxon>Sordariales</taxon>
        <taxon>Podosporaceae</taxon>
        <taxon>Podospora</taxon>
    </lineage>
</organism>
<dbReference type="InterPro" id="IPR021514">
    <property type="entry name" value="DUF3176"/>
</dbReference>
<reference evidence="3" key="2">
    <citation type="submission" date="2023-06" db="EMBL/GenBank/DDBJ databases">
        <authorList>
            <consortium name="Lawrence Berkeley National Laboratory"/>
            <person name="Haridas S."/>
            <person name="Hensen N."/>
            <person name="Bonometti L."/>
            <person name="Westerberg I."/>
            <person name="Brannstrom I.O."/>
            <person name="Guillou S."/>
            <person name="Cros-Aarteil S."/>
            <person name="Calhoun S."/>
            <person name="Kuo A."/>
            <person name="Mondo S."/>
            <person name="Pangilinan J."/>
            <person name="Riley R."/>
            <person name="LaButti K."/>
            <person name="Andreopoulos B."/>
            <person name="Lipzen A."/>
            <person name="Chen C."/>
            <person name="Yanf M."/>
            <person name="Daum C."/>
            <person name="Ng V."/>
            <person name="Clum A."/>
            <person name="Steindorff A."/>
            <person name="Ohm R."/>
            <person name="Martin F."/>
            <person name="Silar P."/>
            <person name="Natvig D."/>
            <person name="Lalanne C."/>
            <person name="Gautier V."/>
            <person name="Ament-velasquez S.L."/>
            <person name="Kruys A."/>
            <person name="Hutchinson M.I."/>
            <person name="Powell A.J."/>
            <person name="Barry K."/>
            <person name="Miller A.N."/>
            <person name="Grigoriev I.V."/>
            <person name="Debuchy R."/>
            <person name="Gladieux P."/>
            <person name="Thoren M.H."/>
            <person name="Johannesson H."/>
        </authorList>
    </citation>
    <scope>NUCLEOTIDE SEQUENCE</scope>
    <source>
        <strain evidence="3">CBS 232.78</strain>
    </source>
</reference>
<gene>
    <name evidence="3" type="ORF">B0H63DRAFT_191903</name>
</gene>
<sequence>MDHQYPSPGSKPYVVDSAQEKYDNRSTSSKDHGEIKKSAWARLNETWIWEFFGFLIAAGCLAATVLLLRLYDRKLVPTWPVTLNFVLSLLGNVGFAGTLFGVHAAVAQLKWIWFTKGPRPLMQLAIFQKARGGPLGAIQLLIATGAQPVVITGSLAIILGMLWGPFTQNLIRYETGNVTVTAGFDTARLARSEVFAGHGATSAWEERYPDPFLSLNMQTILITAPSTEENLPKFFCSTGNCTWPAVTTYAFCSRCVDITPQIDLQCKTDFPPDEFRTFATPQQACTVTLPKGTTSLLVNTDTSNNNLMNVTNIYTKEDAVVFTNSTSPIFQSLRLLPPYPLMGLGAPSVSKSNFSATECTLNPCVLSLQASVSGGIYSEKIIDTFMESPKDADSNWRRHVLQPPWGPERGIDRSANVSFGLDESVQFDWSSHGFPYFDIAGDATTTDGNTGITFTGITSKEGLTRYIYNANYTAKACGSPNADTFACAMDGIADAMTKTVRNAGVLANGTGAGSAFLAEGQTMTSATFVRVDWRWILLPAAVWFLGIVTWITIAIQTRRLRLPTWREDLLPLVFLYRGNENEQQQQHHAQYNGNAHSEQGGGHVARTATGSLQHDEVLKADNHSSWAYGNVAEQMKVQLLPPKSKKSPGGKAGVMQFIRHE</sequence>